<dbReference type="GO" id="GO:0004674">
    <property type="term" value="F:protein serine/threonine kinase activity"/>
    <property type="evidence" value="ECO:0007669"/>
    <property type="project" value="UniProtKB-KW"/>
</dbReference>
<comment type="caution">
    <text evidence="8">The sequence shown here is derived from an EMBL/GenBank/DDBJ whole genome shotgun (WGS) entry which is preliminary data.</text>
</comment>
<dbReference type="PANTHER" id="PTHR43671:SF13">
    <property type="entry name" value="SERINE_THREONINE-PROTEIN KINASE NEK2"/>
    <property type="match status" value="1"/>
</dbReference>
<dbReference type="PROSITE" id="PS50011">
    <property type="entry name" value="PROTEIN_KINASE_DOM"/>
    <property type="match status" value="1"/>
</dbReference>
<keyword evidence="2" id="KW-0808">Transferase</keyword>
<evidence type="ECO:0000259" key="7">
    <source>
        <dbReference type="PROSITE" id="PS50011"/>
    </source>
</evidence>
<evidence type="ECO:0000256" key="4">
    <source>
        <dbReference type="ARBA" id="ARBA00022777"/>
    </source>
</evidence>
<evidence type="ECO:0000256" key="5">
    <source>
        <dbReference type="ARBA" id="ARBA00022840"/>
    </source>
</evidence>
<dbReference type="InterPro" id="IPR050660">
    <property type="entry name" value="NEK_Ser/Thr_kinase"/>
</dbReference>
<feature type="domain" description="Protein kinase" evidence="7">
    <location>
        <begin position="14"/>
        <end position="281"/>
    </location>
</feature>
<feature type="region of interest" description="Disordered" evidence="6">
    <location>
        <begin position="423"/>
        <end position="527"/>
    </location>
</feature>
<evidence type="ECO:0000256" key="1">
    <source>
        <dbReference type="ARBA" id="ARBA00012513"/>
    </source>
</evidence>
<dbReference type="EC" id="2.7.11.1" evidence="1"/>
<name>A0A7C3KHN0_9CYAN</name>
<feature type="compositionally biased region" description="Pro residues" evidence="6">
    <location>
        <begin position="464"/>
        <end position="477"/>
    </location>
</feature>
<dbReference type="Gene3D" id="1.10.510.10">
    <property type="entry name" value="Transferase(Phosphotransferase) domain 1"/>
    <property type="match status" value="1"/>
</dbReference>
<keyword evidence="3" id="KW-0547">Nucleotide-binding</keyword>
<feature type="compositionally biased region" description="Pro residues" evidence="6">
    <location>
        <begin position="485"/>
        <end position="518"/>
    </location>
</feature>
<dbReference type="PANTHER" id="PTHR43671">
    <property type="entry name" value="SERINE/THREONINE-PROTEIN KINASE NEK"/>
    <property type="match status" value="1"/>
</dbReference>
<dbReference type="Pfam" id="PF00069">
    <property type="entry name" value="Pkinase"/>
    <property type="match status" value="1"/>
</dbReference>
<dbReference type="AlphaFoldDB" id="A0A7C3KHN0"/>
<dbReference type="SUPFAM" id="SSF56112">
    <property type="entry name" value="Protein kinase-like (PK-like)"/>
    <property type="match status" value="1"/>
</dbReference>
<evidence type="ECO:0000256" key="6">
    <source>
        <dbReference type="SAM" id="MobiDB-lite"/>
    </source>
</evidence>
<dbReference type="CDD" id="cd14014">
    <property type="entry name" value="STKc_PknB_like"/>
    <property type="match status" value="1"/>
</dbReference>
<accession>A0A7C3KHN0</accession>
<organism evidence="8">
    <name type="scientific">Oscillatoriales cyanobacterium SpSt-418</name>
    <dbReference type="NCBI Taxonomy" id="2282169"/>
    <lineage>
        <taxon>Bacteria</taxon>
        <taxon>Bacillati</taxon>
        <taxon>Cyanobacteriota</taxon>
        <taxon>Cyanophyceae</taxon>
        <taxon>Oscillatoriophycideae</taxon>
        <taxon>Oscillatoriales</taxon>
    </lineage>
</organism>
<reference evidence="8" key="1">
    <citation type="journal article" date="2020" name="mSystems">
        <title>Genome- and Community-Level Interaction Insights into Carbon Utilization and Element Cycling Functions of Hydrothermarchaeota in Hydrothermal Sediment.</title>
        <authorList>
            <person name="Zhou Z."/>
            <person name="Liu Y."/>
            <person name="Xu W."/>
            <person name="Pan J."/>
            <person name="Luo Z.H."/>
            <person name="Li M."/>
        </authorList>
    </citation>
    <scope>NUCLEOTIDE SEQUENCE [LARGE SCALE GENOMIC DNA]</scope>
    <source>
        <strain evidence="8">SpSt-418</strain>
    </source>
</reference>
<feature type="compositionally biased region" description="Polar residues" evidence="6">
    <location>
        <begin position="323"/>
        <end position="350"/>
    </location>
</feature>
<sequence length="527" mass="55771">MELTTGTALQGGKYLVKEVLGQGLSKTLKVVQSPLNRAMVLKTINPHQRVPIDVVHLRQALIEEAHQLARCQHPGFVSPLDLFEENGLPFVVMDYVQGASLAHVVNMQGILSEQQALQHIRQIGSALSALHRQGLVHQDVKPQNLIRPTGADFVVLVDYGFAQRSMLRALDAAGALPLREFAAPELVRSHNNNSNGSDRLTPASDIYALAASLYFLVTGQKPTTALLRNYSPLVSPRQLQPDLSAGLEKAILAGMALEIGDRPQTVAAWFSLLPAEHHPMPVGSELPSLPAPVAAASVTFPPQPALPSNPNLSPTNGIVPAPISQNGTQKTSPPRTATQVLTPKTASATKKQLRRTKHWLPRRAMVASGLIAGLASLGVGLSLRMSGATGPGSSIFHTEQAFPPLPNFPIQSRAVKTSIDEPAVTPEVTKPAPAAVELTPPVSDRLPSESWQRRPEVVPQPRSVAPPPAAPELPVTPPTYEEPAPVAPSPAPVPEAAPAPVTPSVEPPPAPPPAPPVPSASEPASLN</sequence>
<dbReference type="InterPro" id="IPR000719">
    <property type="entry name" value="Prot_kinase_dom"/>
</dbReference>
<dbReference type="InterPro" id="IPR011009">
    <property type="entry name" value="Kinase-like_dom_sf"/>
</dbReference>
<protein>
    <recommendedName>
        <fullName evidence="1">non-specific serine/threonine protein kinase</fullName>
        <ecNumber evidence="1">2.7.11.1</ecNumber>
    </recommendedName>
</protein>
<evidence type="ECO:0000313" key="8">
    <source>
        <dbReference type="EMBL" id="HFN00152.1"/>
    </source>
</evidence>
<keyword evidence="4 8" id="KW-0418">Kinase</keyword>
<dbReference type="Gene3D" id="3.30.200.20">
    <property type="entry name" value="Phosphorylase Kinase, domain 1"/>
    <property type="match status" value="1"/>
</dbReference>
<proteinExistence type="predicted"/>
<keyword evidence="5" id="KW-0067">ATP-binding</keyword>
<evidence type="ECO:0000256" key="3">
    <source>
        <dbReference type="ARBA" id="ARBA00022741"/>
    </source>
</evidence>
<dbReference type="SMART" id="SM00220">
    <property type="entry name" value="S_TKc"/>
    <property type="match status" value="1"/>
</dbReference>
<feature type="region of interest" description="Disordered" evidence="6">
    <location>
        <begin position="321"/>
        <end position="351"/>
    </location>
</feature>
<gene>
    <name evidence="8" type="ORF">ENR64_20815</name>
</gene>
<dbReference type="EMBL" id="DSRU01000295">
    <property type="protein sequence ID" value="HFN00152.1"/>
    <property type="molecule type" value="Genomic_DNA"/>
</dbReference>
<dbReference type="GO" id="GO:0005524">
    <property type="term" value="F:ATP binding"/>
    <property type="evidence" value="ECO:0007669"/>
    <property type="project" value="UniProtKB-KW"/>
</dbReference>
<evidence type="ECO:0000256" key="2">
    <source>
        <dbReference type="ARBA" id="ARBA00022679"/>
    </source>
</evidence>
<keyword evidence="8" id="KW-0723">Serine/threonine-protein kinase</keyword>